<comment type="caution">
    <text evidence="3">The sequence shown here is derived from an EMBL/GenBank/DDBJ whole genome shotgun (WGS) entry which is preliminary data.</text>
</comment>
<name>A0AAV6VPC6_9ARAC</name>
<feature type="domain" description="Sperm microtubule inner protein 1 C-terminal" evidence="2">
    <location>
        <begin position="86"/>
        <end position="166"/>
    </location>
</feature>
<evidence type="ECO:0000259" key="2">
    <source>
        <dbReference type="Pfam" id="PF22589"/>
    </source>
</evidence>
<proteinExistence type="predicted"/>
<dbReference type="AlphaFoldDB" id="A0AAV6VPC6"/>
<dbReference type="EMBL" id="JAFNEN010000053">
    <property type="protein sequence ID" value="KAG8197568.1"/>
    <property type="molecule type" value="Genomic_DNA"/>
</dbReference>
<keyword evidence="4" id="KW-1185">Reference proteome</keyword>
<dbReference type="InterPro" id="IPR054323">
    <property type="entry name" value="SPMIP1_C"/>
</dbReference>
<dbReference type="PANTHER" id="PTHR35826:SF1">
    <property type="entry name" value="PROTEIN ATP6V1FNB-LIKE"/>
    <property type="match status" value="1"/>
</dbReference>
<organism evidence="3 4">
    <name type="scientific">Oedothorax gibbosus</name>
    <dbReference type="NCBI Taxonomy" id="931172"/>
    <lineage>
        <taxon>Eukaryota</taxon>
        <taxon>Metazoa</taxon>
        <taxon>Ecdysozoa</taxon>
        <taxon>Arthropoda</taxon>
        <taxon>Chelicerata</taxon>
        <taxon>Arachnida</taxon>
        <taxon>Araneae</taxon>
        <taxon>Araneomorphae</taxon>
        <taxon>Entelegynae</taxon>
        <taxon>Araneoidea</taxon>
        <taxon>Linyphiidae</taxon>
        <taxon>Erigoninae</taxon>
        <taxon>Oedothorax</taxon>
    </lineage>
</organism>
<evidence type="ECO:0000313" key="3">
    <source>
        <dbReference type="EMBL" id="KAG8197568.1"/>
    </source>
</evidence>
<sequence length="167" mass="19494">MNDIFEPKFHKAWNEALIKERKIRMKWYQDYESNAAKDKEEFSSDKPTDEDSKVPCLCKDKGISAKELDWPRHGATGTSTIIRVADTKSKMRPPTSLHKGMLFGNSTEGNGRSEYLKKRSEYDPSEKFRTRVCTSWDYGWKLDEEHELSCCLAPKDCNIRKKAFYRP</sequence>
<protein>
    <recommendedName>
        <fullName evidence="2">Sperm microtubule inner protein 1 C-terminal domain-containing protein</fullName>
    </recommendedName>
</protein>
<evidence type="ECO:0000256" key="1">
    <source>
        <dbReference type="SAM" id="MobiDB-lite"/>
    </source>
</evidence>
<dbReference type="Proteomes" id="UP000827092">
    <property type="component" value="Unassembled WGS sequence"/>
</dbReference>
<dbReference type="PANTHER" id="PTHR35826">
    <property type="entry name" value="PROTEIN ATP6V1FNB-LIKE"/>
    <property type="match status" value="1"/>
</dbReference>
<feature type="region of interest" description="Disordered" evidence="1">
    <location>
        <begin position="81"/>
        <end position="105"/>
    </location>
</feature>
<evidence type="ECO:0000313" key="4">
    <source>
        <dbReference type="Proteomes" id="UP000827092"/>
    </source>
</evidence>
<gene>
    <name evidence="3" type="ORF">JTE90_021298</name>
</gene>
<accession>A0AAV6VPC6</accession>
<dbReference type="Pfam" id="PF22589">
    <property type="entry name" value="SPMIP1"/>
    <property type="match status" value="1"/>
</dbReference>
<reference evidence="3 4" key="1">
    <citation type="journal article" date="2022" name="Nat. Ecol. Evol.">
        <title>A masculinizing supergene underlies an exaggerated male reproductive morph in a spider.</title>
        <authorList>
            <person name="Hendrickx F."/>
            <person name="De Corte Z."/>
            <person name="Sonet G."/>
            <person name="Van Belleghem S.M."/>
            <person name="Kostlbacher S."/>
            <person name="Vangestel C."/>
        </authorList>
    </citation>
    <scope>NUCLEOTIDE SEQUENCE [LARGE SCALE GENOMIC DNA]</scope>
    <source>
        <strain evidence="3">W744_W776</strain>
    </source>
</reference>